<dbReference type="Proteomes" id="UP000054516">
    <property type="component" value="Unassembled WGS sequence"/>
</dbReference>
<dbReference type="OrthoDB" id="4725878at2759"/>
<gene>
    <name evidence="1" type="ORF">SAMD00023353_2001570</name>
</gene>
<proteinExistence type="predicted"/>
<sequence>MPLCFQAVAEAGLTASKTFSPQRKSSSTSDVFPGVWGLCGSKYGLEPADTTGAIECATMIGVGRGDTISVSVDDEPRLLCDDYGAKIWIAPFTNKPDLTVNSFTFKTIDVINMTLNGAVTCCDYKVSPTCSGWGMLSEVRGRQDVLISINHADTPEMVAYNDVDH</sequence>
<name>A0A1W2TEX9_ROSNE</name>
<evidence type="ECO:0000313" key="1">
    <source>
        <dbReference type="EMBL" id="GAP86588.1"/>
    </source>
</evidence>
<dbReference type="EMBL" id="DF977465">
    <property type="protein sequence ID" value="GAP86588.1"/>
    <property type="molecule type" value="Genomic_DNA"/>
</dbReference>
<dbReference type="AlphaFoldDB" id="A0A1W2TEX9"/>
<evidence type="ECO:0000313" key="2">
    <source>
        <dbReference type="Proteomes" id="UP000054516"/>
    </source>
</evidence>
<organism evidence="1">
    <name type="scientific">Rosellinia necatrix</name>
    <name type="common">White root-rot fungus</name>
    <dbReference type="NCBI Taxonomy" id="77044"/>
    <lineage>
        <taxon>Eukaryota</taxon>
        <taxon>Fungi</taxon>
        <taxon>Dikarya</taxon>
        <taxon>Ascomycota</taxon>
        <taxon>Pezizomycotina</taxon>
        <taxon>Sordariomycetes</taxon>
        <taxon>Xylariomycetidae</taxon>
        <taxon>Xylariales</taxon>
        <taxon>Xylariaceae</taxon>
        <taxon>Rosellinia</taxon>
    </lineage>
</organism>
<protein>
    <submittedName>
        <fullName evidence="1">Uncharacterized protein</fullName>
    </submittedName>
</protein>
<reference evidence="1" key="1">
    <citation type="submission" date="2016-03" db="EMBL/GenBank/DDBJ databases">
        <title>Draft genome sequence of Rosellinia necatrix.</title>
        <authorList>
            <person name="Kanematsu S."/>
        </authorList>
    </citation>
    <scope>NUCLEOTIDE SEQUENCE [LARGE SCALE GENOMIC DNA]</scope>
    <source>
        <strain evidence="1">W97</strain>
    </source>
</reference>
<keyword evidence="2" id="KW-1185">Reference proteome</keyword>
<accession>A0A1W2TEX9</accession>